<dbReference type="GO" id="GO:0005829">
    <property type="term" value="C:cytosol"/>
    <property type="evidence" value="ECO:0007669"/>
    <property type="project" value="TreeGrafter"/>
</dbReference>
<name>A0AAN7QI29_TRANT</name>
<proteinExistence type="predicted"/>
<dbReference type="GO" id="GO:0006513">
    <property type="term" value="P:protein monoubiquitination"/>
    <property type="evidence" value="ECO:0007669"/>
    <property type="project" value="TreeGrafter"/>
</dbReference>
<comment type="caution">
    <text evidence="1">The sequence shown here is derived from an EMBL/GenBank/DDBJ whole genome shotgun (WGS) entry which is preliminary data.</text>
</comment>
<keyword evidence="2" id="KW-1185">Reference proteome</keyword>
<reference evidence="1 2" key="1">
    <citation type="journal article" date="2023" name="Hortic Res">
        <title>Pangenome of water caltrop reveals structural variations and asymmetric subgenome divergence after allopolyploidization.</title>
        <authorList>
            <person name="Zhang X."/>
            <person name="Chen Y."/>
            <person name="Wang L."/>
            <person name="Yuan Y."/>
            <person name="Fang M."/>
            <person name="Shi L."/>
            <person name="Lu R."/>
            <person name="Comes H.P."/>
            <person name="Ma Y."/>
            <person name="Chen Y."/>
            <person name="Huang G."/>
            <person name="Zhou Y."/>
            <person name="Zheng Z."/>
            <person name="Qiu Y."/>
        </authorList>
    </citation>
    <scope>NUCLEOTIDE SEQUENCE [LARGE SCALE GENOMIC DNA]</scope>
    <source>
        <strain evidence="1">F231</strain>
    </source>
</reference>
<organism evidence="1 2">
    <name type="scientific">Trapa natans</name>
    <name type="common">Water chestnut</name>
    <dbReference type="NCBI Taxonomy" id="22666"/>
    <lineage>
        <taxon>Eukaryota</taxon>
        <taxon>Viridiplantae</taxon>
        <taxon>Streptophyta</taxon>
        <taxon>Embryophyta</taxon>
        <taxon>Tracheophyta</taxon>
        <taxon>Spermatophyta</taxon>
        <taxon>Magnoliopsida</taxon>
        <taxon>eudicotyledons</taxon>
        <taxon>Gunneridae</taxon>
        <taxon>Pentapetalae</taxon>
        <taxon>rosids</taxon>
        <taxon>malvids</taxon>
        <taxon>Myrtales</taxon>
        <taxon>Lythraceae</taxon>
        <taxon>Trapa</taxon>
    </lineage>
</organism>
<dbReference type="AlphaFoldDB" id="A0AAN7QI29"/>
<dbReference type="GO" id="GO:0005634">
    <property type="term" value="C:nucleus"/>
    <property type="evidence" value="ECO:0007669"/>
    <property type="project" value="TreeGrafter"/>
</dbReference>
<dbReference type="GO" id="GO:0031624">
    <property type="term" value="F:ubiquitin conjugating enzyme binding"/>
    <property type="evidence" value="ECO:0007669"/>
    <property type="project" value="TreeGrafter"/>
</dbReference>
<dbReference type="Proteomes" id="UP001346149">
    <property type="component" value="Unassembled WGS sequence"/>
</dbReference>
<dbReference type="PANTHER" id="PTHR31531">
    <property type="entry name" value="E3 UBIQUITIN-PROTEIN LIGASE E3D FAMILY MEMBER"/>
    <property type="match status" value="1"/>
</dbReference>
<dbReference type="GO" id="GO:0051865">
    <property type="term" value="P:protein autoubiquitination"/>
    <property type="evidence" value="ECO:0007669"/>
    <property type="project" value="TreeGrafter"/>
</dbReference>
<protein>
    <submittedName>
        <fullName evidence="1">Uncharacterized protein</fullName>
    </submittedName>
</protein>
<dbReference type="InterPro" id="IPR019193">
    <property type="entry name" value="UBQ-conj_enz_E2-bd_prot"/>
</dbReference>
<dbReference type="PANTHER" id="PTHR31531:SF2">
    <property type="entry name" value="E3 UBIQUITIN-PROTEIN LIGASE E3D"/>
    <property type="match status" value="1"/>
</dbReference>
<evidence type="ECO:0000313" key="2">
    <source>
        <dbReference type="Proteomes" id="UP001346149"/>
    </source>
</evidence>
<dbReference type="GO" id="GO:0043161">
    <property type="term" value="P:proteasome-mediated ubiquitin-dependent protein catabolic process"/>
    <property type="evidence" value="ECO:0007669"/>
    <property type="project" value="TreeGrafter"/>
</dbReference>
<accession>A0AAN7QI29</accession>
<evidence type="ECO:0000313" key="1">
    <source>
        <dbReference type="EMBL" id="KAK4765650.1"/>
    </source>
</evidence>
<dbReference type="EMBL" id="JAXQNO010000023">
    <property type="protein sequence ID" value="KAK4765650.1"/>
    <property type="molecule type" value="Genomic_DNA"/>
</dbReference>
<dbReference type="GO" id="GO:0000209">
    <property type="term" value="P:protein polyubiquitination"/>
    <property type="evidence" value="ECO:0007669"/>
    <property type="project" value="TreeGrafter"/>
</dbReference>
<gene>
    <name evidence="1" type="ORF">SAY86_026740</name>
</gene>
<dbReference type="GO" id="GO:0061630">
    <property type="term" value="F:ubiquitin protein ligase activity"/>
    <property type="evidence" value="ECO:0007669"/>
    <property type="project" value="TreeGrafter"/>
</dbReference>
<dbReference type="GO" id="GO:0000151">
    <property type="term" value="C:ubiquitin ligase complex"/>
    <property type="evidence" value="ECO:0007669"/>
    <property type="project" value="TreeGrafter"/>
</dbReference>
<sequence>MPVEKQNPSTCRWRFTWEAQSHIPTLKLFLFNHTTNPKRQCLDLKVDLNPSRNVVQVSFLADGGEGIPLDNPVPRVLIDHESRLSFRALDYCIDVKVALLLSVDHHLVSNCVE</sequence>
<dbReference type="GO" id="GO:0030332">
    <property type="term" value="F:cyclin binding"/>
    <property type="evidence" value="ECO:0007669"/>
    <property type="project" value="TreeGrafter"/>
</dbReference>